<evidence type="ECO:0000259" key="11">
    <source>
        <dbReference type="PROSITE" id="PS50883"/>
    </source>
</evidence>
<organism evidence="12 13">
    <name type="scientific">Comamonas brasiliensis</name>
    <dbReference type="NCBI Taxonomy" id="1812482"/>
    <lineage>
        <taxon>Bacteria</taxon>
        <taxon>Pseudomonadati</taxon>
        <taxon>Pseudomonadota</taxon>
        <taxon>Betaproteobacteria</taxon>
        <taxon>Burkholderiales</taxon>
        <taxon>Comamonadaceae</taxon>
        <taxon>Comamonas</taxon>
    </lineage>
</organism>
<proteinExistence type="predicted"/>
<evidence type="ECO:0000256" key="6">
    <source>
        <dbReference type="ARBA" id="ARBA00022801"/>
    </source>
</evidence>
<accession>A0ABS5LY78</accession>
<dbReference type="PANTHER" id="PTHR33121">
    <property type="entry name" value="CYCLIC DI-GMP PHOSPHODIESTERASE PDEF"/>
    <property type="match status" value="1"/>
</dbReference>
<name>A0ABS5LY78_9BURK</name>
<dbReference type="EC" id="3.1.4.52" evidence="2"/>
<dbReference type="Gene3D" id="3.20.20.450">
    <property type="entry name" value="EAL domain"/>
    <property type="match status" value="1"/>
</dbReference>
<comment type="subcellular location">
    <subcellularLocation>
        <location evidence="1">Cell membrane</location>
        <topology evidence="1">Multi-pass membrane protein</topology>
    </subcellularLocation>
</comment>
<dbReference type="Proteomes" id="UP001647436">
    <property type="component" value="Unassembled WGS sequence"/>
</dbReference>
<dbReference type="InterPro" id="IPR035919">
    <property type="entry name" value="EAL_sf"/>
</dbReference>
<evidence type="ECO:0000256" key="10">
    <source>
        <dbReference type="SAM" id="Phobius"/>
    </source>
</evidence>
<protein>
    <recommendedName>
        <fullName evidence="2">cyclic-guanylate-specific phosphodiesterase</fullName>
        <ecNumber evidence="2">3.1.4.52</ecNumber>
    </recommendedName>
</protein>
<dbReference type="PANTHER" id="PTHR33121:SF79">
    <property type="entry name" value="CYCLIC DI-GMP PHOSPHODIESTERASE PDED-RELATED"/>
    <property type="match status" value="1"/>
</dbReference>
<feature type="transmembrane region" description="Helical" evidence="10">
    <location>
        <begin position="181"/>
        <end position="202"/>
    </location>
</feature>
<keyword evidence="8 10" id="KW-0472">Membrane</keyword>
<dbReference type="InterPro" id="IPR001633">
    <property type="entry name" value="EAL_dom"/>
</dbReference>
<dbReference type="CDD" id="cd01948">
    <property type="entry name" value="EAL"/>
    <property type="match status" value="1"/>
</dbReference>
<dbReference type="PROSITE" id="PS50883">
    <property type="entry name" value="EAL"/>
    <property type="match status" value="1"/>
</dbReference>
<evidence type="ECO:0000313" key="12">
    <source>
        <dbReference type="EMBL" id="MBS3021470.1"/>
    </source>
</evidence>
<sequence length="453" mass="51171">MRERQEETKIFDALDSKKENCSLDDIQEMKGYLSQSKYIADIGRVIGGRIRCTAMSGLVDGIVLSESASKQRNDGALVWQNVEFSQLSKETGSVALRGSVAIFTHGDLYDDLAAEGTNSVVQINSRDQEIIYWYSRVLDNYRLKKEEFISGYIWPQLQKTSCLSDICVQSEFRVSCRLNTLVLSALGLTIGLLLAITIGMRWRVKHGLRYRLVEAMRSRQIFMEYQPLLAVADKRVVGAEALARWRHDEVGSVSPDIFIPLIQKMGLRKEFTRYIVTSIIEELEAKLKSEKDFYVGINVFPADLEEDDFFLFLHSTLKRMNIPAEKIVLEVTEGSQFSVDDPARIFERYRSLGVKIYIDDFGVGYSNISRMLEGGIDGIKLDRVFIRSVDSQAETNSIFDNVVAMTQKIGVQILIEGVETLEQHQYIARLAPGAIGQGWFYGRPGPASALTVH</sequence>
<dbReference type="Pfam" id="PF12792">
    <property type="entry name" value="CSS-motif"/>
    <property type="match status" value="1"/>
</dbReference>
<dbReference type="SMART" id="SM00052">
    <property type="entry name" value="EAL"/>
    <property type="match status" value="1"/>
</dbReference>
<gene>
    <name evidence="12" type="ORF">DJFAAGMI_04243</name>
</gene>
<keyword evidence="6" id="KW-0378">Hydrolase</keyword>
<evidence type="ECO:0000256" key="9">
    <source>
        <dbReference type="ARBA" id="ARBA00034290"/>
    </source>
</evidence>
<keyword evidence="5 10" id="KW-0812">Transmembrane</keyword>
<keyword evidence="4" id="KW-0973">c-di-GMP</keyword>
<evidence type="ECO:0000256" key="8">
    <source>
        <dbReference type="ARBA" id="ARBA00023136"/>
    </source>
</evidence>
<evidence type="ECO:0000256" key="5">
    <source>
        <dbReference type="ARBA" id="ARBA00022692"/>
    </source>
</evidence>
<dbReference type="InterPro" id="IPR024744">
    <property type="entry name" value="CSS-motif_dom"/>
</dbReference>
<comment type="catalytic activity">
    <reaction evidence="9">
        <text>3',3'-c-di-GMP + H2O = 5'-phosphoguanylyl(3'-&gt;5')guanosine + H(+)</text>
        <dbReference type="Rhea" id="RHEA:24902"/>
        <dbReference type="ChEBI" id="CHEBI:15377"/>
        <dbReference type="ChEBI" id="CHEBI:15378"/>
        <dbReference type="ChEBI" id="CHEBI:58754"/>
        <dbReference type="ChEBI" id="CHEBI:58805"/>
        <dbReference type="EC" id="3.1.4.52"/>
    </reaction>
</comment>
<keyword evidence="13" id="KW-1185">Reference proteome</keyword>
<evidence type="ECO:0000256" key="7">
    <source>
        <dbReference type="ARBA" id="ARBA00022989"/>
    </source>
</evidence>
<evidence type="ECO:0000256" key="3">
    <source>
        <dbReference type="ARBA" id="ARBA00022475"/>
    </source>
</evidence>
<dbReference type="InterPro" id="IPR050706">
    <property type="entry name" value="Cyclic-di-GMP_PDE-like"/>
</dbReference>
<comment type="caution">
    <text evidence="12">The sequence shown here is derived from an EMBL/GenBank/DDBJ whole genome shotgun (WGS) entry which is preliminary data.</text>
</comment>
<keyword evidence="3" id="KW-1003">Cell membrane</keyword>
<dbReference type="Pfam" id="PF00563">
    <property type="entry name" value="EAL"/>
    <property type="match status" value="1"/>
</dbReference>
<evidence type="ECO:0000256" key="1">
    <source>
        <dbReference type="ARBA" id="ARBA00004651"/>
    </source>
</evidence>
<reference evidence="12 13" key="1">
    <citation type="submission" date="2020-03" db="EMBL/GenBank/DDBJ databases">
        <title>The role of nitrogen metabolism on polyethylene biodegradation.</title>
        <authorList>
            <person name="Peixoto J."/>
            <person name="Vizzotto C.S."/>
            <person name="Ramos A."/>
            <person name="Alves G."/>
            <person name="Steindorff A."/>
            <person name="Kruger R."/>
        </authorList>
    </citation>
    <scope>NUCLEOTIDE SEQUENCE [LARGE SCALE GENOMIC DNA]</scope>
    <source>
        <strain evidence="12 13">PE63</strain>
    </source>
</reference>
<feature type="domain" description="EAL" evidence="11">
    <location>
        <begin position="205"/>
        <end position="453"/>
    </location>
</feature>
<evidence type="ECO:0000256" key="4">
    <source>
        <dbReference type="ARBA" id="ARBA00022636"/>
    </source>
</evidence>
<dbReference type="SUPFAM" id="SSF141868">
    <property type="entry name" value="EAL domain-like"/>
    <property type="match status" value="1"/>
</dbReference>
<keyword evidence="7 10" id="KW-1133">Transmembrane helix</keyword>
<evidence type="ECO:0000313" key="13">
    <source>
        <dbReference type="Proteomes" id="UP001647436"/>
    </source>
</evidence>
<evidence type="ECO:0000256" key="2">
    <source>
        <dbReference type="ARBA" id="ARBA00012282"/>
    </source>
</evidence>
<dbReference type="EMBL" id="JAANES010000006">
    <property type="protein sequence ID" value="MBS3021470.1"/>
    <property type="molecule type" value="Genomic_DNA"/>
</dbReference>